<dbReference type="PANTHER" id="PTHR43610:SF1">
    <property type="entry name" value="N-ACETYLTRANSFERASE DOMAIN-CONTAINING PROTEIN"/>
    <property type="match status" value="1"/>
</dbReference>
<dbReference type="Pfam" id="PF13302">
    <property type="entry name" value="Acetyltransf_3"/>
    <property type="match status" value="1"/>
</dbReference>
<reference evidence="2" key="1">
    <citation type="submission" date="2021-01" db="EMBL/GenBank/DDBJ databases">
        <title>Whole genome shotgun sequence of Virgisporangium aurantiacum NBRC 16421.</title>
        <authorList>
            <person name="Komaki H."/>
            <person name="Tamura T."/>
        </authorList>
    </citation>
    <scope>NUCLEOTIDE SEQUENCE</scope>
    <source>
        <strain evidence="2">NBRC 16421</strain>
    </source>
</reference>
<proteinExistence type="predicted"/>
<dbReference type="Gene3D" id="3.40.630.30">
    <property type="match status" value="1"/>
</dbReference>
<dbReference type="AlphaFoldDB" id="A0A8J3Z1C7"/>
<dbReference type="Proteomes" id="UP000612585">
    <property type="component" value="Unassembled WGS sequence"/>
</dbReference>
<accession>A0A8J3Z1C7</accession>
<sequence>MFTHKPTLTGERVILRPVTVDDVPGLAAMLADPEGGRLTGTHATFTDDQLRAWYATRGEQCDRLDLAVIDRGTGSYAGEVVLNDLDETNLACGFRISLGPAARGRGLGTEATRLVVGYAIEEVGLHRVELEVYAFNPRAQAVYERVGFVREGVRRDALRWDGEWIDAITMSILSTEWPR</sequence>
<evidence type="ECO:0000259" key="1">
    <source>
        <dbReference type="PROSITE" id="PS51186"/>
    </source>
</evidence>
<dbReference type="InterPro" id="IPR016181">
    <property type="entry name" value="Acyl_CoA_acyltransferase"/>
</dbReference>
<feature type="domain" description="N-acetyltransferase" evidence="1">
    <location>
        <begin position="13"/>
        <end position="171"/>
    </location>
</feature>
<dbReference type="PROSITE" id="PS51186">
    <property type="entry name" value="GNAT"/>
    <property type="match status" value="1"/>
</dbReference>
<name>A0A8J3Z1C7_9ACTN</name>
<dbReference type="SUPFAM" id="SSF55729">
    <property type="entry name" value="Acyl-CoA N-acyltransferases (Nat)"/>
    <property type="match status" value="1"/>
</dbReference>
<dbReference type="PANTHER" id="PTHR43610">
    <property type="entry name" value="BLL6696 PROTEIN"/>
    <property type="match status" value="1"/>
</dbReference>
<gene>
    <name evidence="2" type="ORF">Vau01_009210</name>
</gene>
<comment type="caution">
    <text evidence="2">The sequence shown here is derived from an EMBL/GenBank/DDBJ whole genome shotgun (WGS) entry which is preliminary data.</text>
</comment>
<dbReference type="GO" id="GO:0016747">
    <property type="term" value="F:acyltransferase activity, transferring groups other than amino-acyl groups"/>
    <property type="evidence" value="ECO:0007669"/>
    <property type="project" value="InterPro"/>
</dbReference>
<protein>
    <submittedName>
        <fullName evidence="2">Acetyltransferase</fullName>
    </submittedName>
</protein>
<dbReference type="RefSeq" id="WP_239151300.1">
    <property type="nucleotide sequence ID" value="NZ_BOPG01000006.1"/>
</dbReference>
<evidence type="ECO:0000313" key="3">
    <source>
        <dbReference type="Proteomes" id="UP000612585"/>
    </source>
</evidence>
<evidence type="ECO:0000313" key="2">
    <source>
        <dbReference type="EMBL" id="GIJ53405.1"/>
    </source>
</evidence>
<keyword evidence="3" id="KW-1185">Reference proteome</keyword>
<dbReference type="InterPro" id="IPR000182">
    <property type="entry name" value="GNAT_dom"/>
</dbReference>
<organism evidence="2 3">
    <name type="scientific">Virgisporangium aurantiacum</name>
    <dbReference type="NCBI Taxonomy" id="175570"/>
    <lineage>
        <taxon>Bacteria</taxon>
        <taxon>Bacillati</taxon>
        <taxon>Actinomycetota</taxon>
        <taxon>Actinomycetes</taxon>
        <taxon>Micromonosporales</taxon>
        <taxon>Micromonosporaceae</taxon>
        <taxon>Virgisporangium</taxon>
    </lineage>
</organism>
<dbReference type="EMBL" id="BOPG01000006">
    <property type="protein sequence ID" value="GIJ53405.1"/>
    <property type="molecule type" value="Genomic_DNA"/>
</dbReference>